<keyword evidence="5" id="KW-0378">Hydrolase</keyword>
<keyword evidence="4" id="KW-0479">Metal-binding</keyword>
<protein>
    <submittedName>
        <fullName evidence="10">Nucleoside diphosphate-linked moiety X motif 19, mitochondrial-like</fullName>
    </submittedName>
</protein>
<feature type="domain" description="Nudix hydrolase" evidence="8">
    <location>
        <begin position="7"/>
        <end position="263"/>
    </location>
</feature>
<dbReference type="PANTHER" id="PTHR12318">
    <property type="entry name" value="TESTOSTERONE-REGULATED PROTEIN RP2"/>
    <property type="match status" value="1"/>
</dbReference>
<evidence type="ECO:0000256" key="1">
    <source>
        <dbReference type="ARBA" id="ARBA00001936"/>
    </source>
</evidence>
<evidence type="ECO:0000256" key="3">
    <source>
        <dbReference type="ARBA" id="ARBA00005582"/>
    </source>
</evidence>
<proteinExistence type="inferred from homology"/>
<dbReference type="PROSITE" id="PS51462">
    <property type="entry name" value="NUDIX"/>
    <property type="match status" value="1"/>
</dbReference>
<evidence type="ECO:0000259" key="8">
    <source>
        <dbReference type="PROSITE" id="PS51462"/>
    </source>
</evidence>
<evidence type="ECO:0000256" key="4">
    <source>
        <dbReference type="ARBA" id="ARBA00022723"/>
    </source>
</evidence>
<dbReference type="SUPFAM" id="SSF55811">
    <property type="entry name" value="Nudix"/>
    <property type="match status" value="1"/>
</dbReference>
<dbReference type="RefSeq" id="XP_006817976.1">
    <property type="nucleotide sequence ID" value="XM_006817913.1"/>
</dbReference>
<organism evidence="9 10">
    <name type="scientific">Saccoglossus kowalevskii</name>
    <name type="common">Acorn worm</name>
    <dbReference type="NCBI Taxonomy" id="10224"/>
    <lineage>
        <taxon>Eukaryota</taxon>
        <taxon>Metazoa</taxon>
        <taxon>Hemichordata</taxon>
        <taxon>Enteropneusta</taxon>
        <taxon>Harrimaniidae</taxon>
        <taxon>Saccoglossus</taxon>
    </lineage>
</organism>
<evidence type="ECO:0000313" key="10">
    <source>
        <dbReference type="RefSeq" id="XP_006817976.1"/>
    </source>
</evidence>
<dbReference type="PANTHER" id="PTHR12318:SF0">
    <property type="entry name" value="ACYL-COENZYME A DIPHOSPHATASE NUDT19"/>
    <property type="match status" value="1"/>
</dbReference>
<dbReference type="GeneID" id="100371774"/>
<evidence type="ECO:0000256" key="7">
    <source>
        <dbReference type="ARBA" id="ARBA00023211"/>
    </source>
</evidence>
<keyword evidence="6" id="KW-0460">Magnesium</keyword>
<comment type="cofactor">
    <cofactor evidence="1">
        <name>Mn(2+)</name>
        <dbReference type="ChEBI" id="CHEBI:29035"/>
    </cofactor>
</comment>
<dbReference type="InterPro" id="IPR000086">
    <property type="entry name" value="NUDIX_hydrolase_dom"/>
</dbReference>
<evidence type="ECO:0000256" key="5">
    <source>
        <dbReference type="ARBA" id="ARBA00022801"/>
    </source>
</evidence>
<reference evidence="10" key="1">
    <citation type="submission" date="2025-08" db="UniProtKB">
        <authorList>
            <consortium name="RefSeq"/>
        </authorList>
    </citation>
    <scope>IDENTIFICATION</scope>
    <source>
        <tissue evidence="10">Testes</tissue>
    </source>
</reference>
<accession>A0ABM0MD85</accession>
<gene>
    <name evidence="10" type="primary">LOC100371774</name>
</gene>
<keyword evidence="7" id="KW-0464">Manganese</keyword>
<dbReference type="InterPro" id="IPR015797">
    <property type="entry name" value="NUDIX_hydrolase-like_dom_sf"/>
</dbReference>
<evidence type="ECO:0000313" key="9">
    <source>
        <dbReference type="Proteomes" id="UP000694865"/>
    </source>
</evidence>
<keyword evidence="9" id="KW-1185">Reference proteome</keyword>
<dbReference type="InterPro" id="IPR039121">
    <property type="entry name" value="NUDT19"/>
</dbReference>
<evidence type="ECO:0000256" key="2">
    <source>
        <dbReference type="ARBA" id="ARBA00001946"/>
    </source>
</evidence>
<name>A0ABM0MD85_SACKO</name>
<comment type="similarity">
    <text evidence="3">Belongs to the Nudix hydrolase family.</text>
</comment>
<dbReference type="Proteomes" id="UP000694865">
    <property type="component" value="Unplaced"/>
</dbReference>
<dbReference type="CDD" id="cd18870">
    <property type="entry name" value="NUDIX_AcylCoAdiphos_Nudt19"/>
    <property type="match status" value="1"/>
</dbReference>
<dbReference type="Gene3D" id="3.90.79.10">
    <property type="entry name" value="Nucleoside Triphosphate Pyrophosphohydrolase"/>
    <property type="match status" value="1"/>
</dbReference>
<sequence>MAAVKKPWREAATVIIAARSSDVSNYQRISSNDFHSDQDGFKILMMKRHSKSSSFPDAYVFPGGTIDKSDFGDEWMELYDNAGLTPSLKPLLDIGGKRPEIMSTIRSSRVPNEIAFRICAMREAFEESGLLIVKPLSPGICNCGNRLTEWSEIKQFVENIGRIKLLKWRHRIHNNASEFIDLCKQLTCVPNVWALCEWNVWLTPATISTRFDTVFFLCCLDEIPGVKLLPDDKEIVKFTWLTPRNTVKLSSSKKITLAGPQKYELLRLLNFQTFHELLQFNNGRWNKGMERCFPIPVKALDGMFFVFPGNYIYISVVYTIKDSI</sequence>
<comment type="cofactor">
    <cofactor evidence="2">
        <name>Mg(2+)</name>
        <dbReference type="ChEBI" id="CHEBI:18420"/>
    </cofactor>
</comment>
<evidence type="ECO:0000256" key="6">
    <source>
        <dbReference type="ARBA" id="ARBA00022842"/>
    </source>
</evidence>